<dbReference type="EMBL" id="KN820902">
    <property type="protein sequence ID" value="KIJ05542.1"/>
    <property type="molecule type" value="Genomic_DNA"/>
</dbReference>
<evidence type="ECO:0000313" key="1">
    <source>
        <dbReference type="EMBL" id="KIJ05542.1"/>
    </source>
</evidence>
<accession>A0A0C9TBF8</accession>
<name>A0A0C9TBF8_PAXIN</name>
<reference evidence="1 2" key="1">
    <citation type="submission" date="2014-06" db="EMBL/GenBank/DDBJ databases">
        <authorList>
            <consortium name="DOE Joint Genome Institute"/>
            <person name="Kuo A."/>
            <person name="Kohler A."/>
            <person name="Nagy L.G."/>
            <person name="Floudas D."/>
            <person name="Copeland A."/>
            <person name="Barry K.W."/>
            <person name="Cichocki N."/>
            <person name="Veneault-Fourrey C."/>
            <person name="LaButti K."/>
            <person name="Lindquist E.A."/>
            <person name="Lipzen A."/>
            <person name="Lundell T."/>
            <person name="Morin E."/>
            <person name="Murat C."/>
            <person name="Sun H."/>
            <person name="Tunlid A."/>
            <person name="Henrissat B."/>
            <person name="Grigoriev I.V."/>
            <person name="Hibbett D.S."/>
            <person name="Martin F."/>
            <person name="Nordberg H.P."/>
            <person name="Cantor M.N."/>
            <person name="Hua S.X."/>
        </authorList>
    </citation>
    <scope>NUCLEOTIDE SEQUENCE [LARGE SCALE GENOMIC DNA]</scope>
    <source>
        <strain evidence="1 2">ATCC 200175</strain>
    </source>
</reference>
<gene>
    <name evidence="1" type="ORF">PAXINDRAFT_93337</name>
</gene>
<dbReference type="OrthoDB" id="10523712at2759"/>
<reference evidence="2" key="2">
    <citation type="submission" date="2015-01" db="EMBL/GenBank/DDBJ databases">
        <title>Evolutionary Origins and Diversification of the Mycorrhizal Mutualists.</title>
        <authorList>
            <consortium name="DOE Joint Genome Institute"/>
            <consortium name="Mycorrhizal Genomics Consortium"/>
            <person name="Kohler A."/>
            <person name="Kuo A."/>
            <person name="Nagy L.G."/>
            <person name="Floudas D."/>
            <person name="Copeland A."/>
            <person name="Barry K.W."/>
            <person name="Cichocki N."/>
            <person name="Veneault-Fourrey C."/>
            <person name="LaButti K."/>
            <person name="Lindquist E.A."/>
            <person name="Lipzen A."/>
            <person name="Lundell T."/>
            <person name="Morin E."/>
            <person name="Murat C."/>
            <person name="Riley R."/>
            <person name="Ohm R."/>
            <person name="Sun H."/>
            <person name="Tunlid A."/>
            <person name="Henrissat B."/>
            <person name="Grigoriev I.V."/>
            <person name="Hibbett D.S."/>
            <person name="Martin F."/>
        </authorList>
    </citation>
    <scope>NUCLEOTIDE SEQUENCE [LARGE SCALE GENOMIC DNA]</scope>
    <source>
        <strain evidence="2">ATCC 200175</strain>
    </source>
</reference>
<dbReference type="AlphaFoldDB" id="A0A0C9TBF8"/>
<keyword evidence="2" id="KW-1185">Reference proteome</keyword>
<dbReference type="HOGENOM" id="CLU_050405_2_0_1"/>
<organism evidence="1 2">
    <name type="scientific">Paxillus involutus ATCC 200175</name>
    <dbReference type="NCBI Taxonomy" id="664439"/>
    <lineage>
        <taxon>Eukaryota</taxon>
        <taxon>Fungi</taxon>
        <taxon>Dikarya</taxon>
        <taxon>Basidiomycota</taxon>
        <taxon>Agaricomycotina</taxon>
        <taxon>Agaricomycetes</taxon>
        <taxon>Agaricomycetidae</taxon>
        <taxon>Boletales</taxon>
        <taxon>Paxilineae</taxon>
        <taxon>Paxillaceae</taxon>
        <taxon>Paxillus</taxon>
    </lineage>
</organism>
<sequence length="180" mass="20069">MRCLQNHRALNKSGISSHSQSPVWSCVGSCTLQTTRYSLLKVLIDSNVYHLCDTVGPDEPQLAKRTFLDAIMKAYKLVGSLGRGGGIHFLVFCMGGGPGRLLATAQSNYHLFYEFLCQGRVPVVPTITHLEDKSVIDEWWTRKEQELKNFGMWSTGHACVTAIQGLGKHMPRDTMNRGRS</sequence>
<evidence type="ECO:0000313" key="2">
    <source>
        <dbReference type="Proteomes" id="UP000053647"/>
    </source>
</evidence>
<proteinExistence type="predicted"/>
<dbReference type="Proteomes" id="UP000053647">
    <property type="component" value="Unassembled WGS sequence"/>
</dbReference>
<protein>
    <submittedName>
        <fullName evidence="1">Uncharacterized protein</fullName>
    </submittedName>
</protein>